<dbReference type="EMBL" id="JACHDD010000005">
    <property type="protein sequence ID" value="MBB5425004.1"/>
    <property type="molecule type" value="Genomic_DNA"/>
</dbReference>
<evidence type="ECO:0000313" key="3">
    <source>
        <dbReference type="Proteomes" id="UP000592780"/>
    </source>
</evidence>
<keyword evidence="3" id="KW-1185">Reference proteome</keyword>
<organism evidence="2 3">
    <name type="scientific">Paraburkholderia atlantica</name>
    <dbReference type="NCBI Taxonomy" id="2654982"/>
    <lineage>
        <taxon>Bacteria</taxon>
        <taxon>Pseudomonadati</taxon>
        <taxon>Pseudomonadota</taxon>
        <taxon>Betaproteobacteria</taxon>
        <taxon>Burkholderiales</taxon>
        <taxon>Burkholderiaceae</taxon>
        <taxon>Paraburkholderia</taxon>
    </lineage>
</organism>
<dbReference type="Proteomes" id="UP000592780">
    <property type="component" value="Unassembled WGS sequence"/>
</dbReference>
<name>A0A7W8V6P8_PARAM</name>
<protein>
    <submittedName>
        <fullName evidence="2">Uncharacterized protein</fullName>
    </submittedName>
</protein>
<accession>A0A7W8V6P8</accession>
<feature type="compositionally biased region" description="Polar residues" evidence="1">
    <location>
        <begin position="1"/>
        <end position="19"/>
    </location>
</feature>
<evidence type="ECO:0000313" key="2">
    <source>
        <dbReference type="EMBL" id="MBB5425004.1"/>
    </source>
</evidence>
<dbReference type="AlphaFoldDB" id="A0A7W8V6P8"/>
<comment type="caution">
    <text evidence="2">The sequence shown here is derived from an EMBL/GenBank/DDBJ whole genome shotgun (WGS) entry which is preliminary data.</text>
</comment>
<gene>
    <name evidence="2" type="ORF">HDG40_003158</name>
</gene>
<evidence type="ECO:0000256" key="1">
    <source>
        <dbReference type="SAM" id="MobiDB-lite"/>
    </source>
</evidence>
<feature type="region of interest" description="Disordered" evidence="1">
    <location>
        <begin position="1"/>
        <end position="23"/>
    </location>
</feature>
<sequence length="40" mass="4523">MRAAKRSSNASAITHTPTKMITPVMSLAPQKIIRHHRPRM</sequence>
<proteinExistence type="predicted"/>
<reference evidence="2 3" key="1">
    <citation type="submission" date="2020-08" db="EMBL/GenBank/DDBJ databases">
        <title>Genomic Encyclopedia of Type Strains, Phase IV (KMG-V): Genome sequencing to study the core and pangenomes of soil and plant-associated prokaryotes.</title>
        <authorList>
            <person name="Whitman W."/>
        </authorList>
    </citation>
    <scope>NUCLEOTIDE SEQUENCE [LARGE SCALE GENOMIC DNA]</scope>
    <source>
        <strain evidence="2 3">JPY158</strain>
    </source>
</reference>